<accession>A0A6J8ABQ2</accession>
<dbReference type="InterPro" id="IPR019734">
    <property type="entry name" value="TPR_rpt"/>
</dbReference>
<name>A0A6J8ABQ2_MYTCO</name>
<evidence type="ECO:0000256" key="1">
    <source>
        <dbReference type="PROSITE-ProRule" id="PRU00339"/>
    </source>
</evidence>
<dbReference type="AlphaFoldDB" id="A0A6J8ABQ2"/>
<dbReference type="InterPro" id="IPR011990">
    <property type="entry name" value="TPR-like_helical_dom_sf"/>
</dbReference>
<protein>
    <submittedName>
        <fullName evidence="2">Uncharacterized protein</fullName>
    </submittedName>
</protein>
<reference evidence="2 3" key="1">
    <citation type="submission" date="2020-06" db="EMBL/GenBank/DDBJ databases">
        <authorList>
            <person name="Li R."/>
            <person name="Bekaert M."/>
        </authorList>
    </citation>
    <scope>NUCLEOTIDE SEQUENCE [LARGE SCALE GENOMIC DNA]</scope>
    <source>
        <strain evidence="3">wild</strain>
    </source>
</reference>
<dbReference type="OrthoDB" id="6152269at2759"/>
<dbReference type="EMBL" id="CACVKT020000985">
    <property type="protein sequence ID" value="CAC5364434.1"/>
    <property type="molecule type" value="Genomic_DNA"/>
</dbReference>
<keyword evidence="1" id="KW-0802">TPR repeat</keyword>
<organism evidence="2 3">
    <name type="scientific">Mytilus coruscus</name>
    <name type="common">Sea mussel</name>
    <dbReference type="NCBI Taxonomy" id="42192"/>
    <lineage>
        <taxon>Eukaryota</taxon>
        <taxon>Metazoa</taxon>
        <taxon>Spiralia</taxon>
        <taxon>Lophotrochozoa</taxon>
        <taxon>Mollusca</taxon>
        <taxon>Bivalvia</taxon>
        <taxon>Autobranchia</taxon>
        <taxon>Pteriomorphia</taxon>
        <taxon>Mytilida</taxon>
        <taxon>Mytiloidea</taxon>
        <taxon>Mytilidae</taxon>
        <taxon>Mytilinae</taxon>
        <taxon>Mytilus</taxon>
    </lineage>
</organism>
<gene>
    <name evidence="2" type="ORF">MCOR_5485</name>
</gene>
<feature type="repeat" description="TPR" evidence="1">
    <location>
        <begin position="148"/>
        <end position="181"/>
    </location>
</feature>
<dbReference type="Proteomes" id="UP000507470">
    <property type="component" value="Unassembled WGS sequence"/>
</dbReference>
<evidence type="ECO:0000313" key="2">
    <source>
        <dbReference type="EMBL" id="CAC5364434.1"/>
    </source>
</evidence>
<proteinExistence type="predicted"/>
<keyword evidence="3" id="KW-1185">Reference proteome</keyword>
<dbReference type="SUPFAM" id="SSF48452">
    <property type="entry name" value="TPR-like"/>
    <property type="match status" value="1"/>
</dbReference>
<evidence type="ECO:0000313" key="3">
    <source>
        <dbReference type="Proteomes" id="UP000507470"/>
    </source>
</evidence>
<dbReference type="PROSITE" id="PS50005">
    <property type="entry name" value="TPR"/>
    <property type="match status" value="1"/>
</dbReference>
<sequence length="197" mass="22918">MNINHDTVSGWLMLASFFYRANQYKKSLKIILYALSKCTLDKIFLGTELSVVQRLLIKWTFVQKQGVVLLFKFVLVDGVSFKNSTFIPKELLIEGSNCKIPPVVYAHFLSFLCHYHLNNVRECRNSLQDLQLTIVEDYFIRKDKCLKAYSYYCLGTVLHLMGDNESAKQAFTETLKLAYRHPYLIKQLRRLSMIASL</sequence>
<dbReference type="Gene3D" id="1.25.40.10">
    <property type="entry name" value="Tetratricopeptide repeat domain"/>
    <property type="match status" value="1"/>
</dbReference>
<dbReference type="SMART" id="SM00028">
    <property type="entry name" value="TPR"/>
    <property type="match status" value="2"/>
</dbReference>